<comment type="subcellular location">
    <subcellularLocation>
        <location evidence="3">Chromosome</location>
    </subcellularLocation>
    <subcellularLocation>
        <location evidence="2">Nucleus</location>
    </subcellularLocation>
</comment>
<protein>
    <recommendedName>
        <fullName evidence="5">Histone-lysine N-methyltransferase SET9</fullName>
        <ecNumber evidence="12">2.1.1.372</ecNumber>
    </recommendedName>
    <alternativeName>
        <fullName evidence="4">Histone-lysine N-methyltransferase set9</fullName>
    </alternativeName>
    <alternativeName>
        <fullName evidence="13">SET domain protein 9</fullName>
    </alternativeName>
</protein>
<feature type="compositionally biased region" description="Polar residues" evidence="15">
    <location>
        <begin position="566"/>
        <end position="578"/>
    </location>
</feature>
<dbReference type="Proteomes" id="UP000275385">
    <property type="component" value="Unassembled WGS sequence"/>
</dbReference>
<evidence type="ECO:0000256" key="2">
    <source>
        <dbReference type="ARBA" id="ARBA00004123"/>
    </source>
</evidence>
<keyword evidence="7 17" id="KW-0489">Methyltransferase</keyword>
<evidence type="ECO:0000256" key="6">
    <source>
        <dbReference type="ARBA" id="ARBA00022454"/>
    </source>
</evidence>
<comment type="caution">
    <text evidence="17">The sequence shown here is derived from an EMBL/GenBank/DDBJ whole genome shotgun (WGS) entry which is preliminary data.</text>
</comment>
<dbReference type="InterPro" id="IPR041938">
    <property type="entry name" value="Hist-Lys_N-MTase_N"/>
</dbReference>
<evidence type="ECO:0000256" key="13">
    <source>
        <dbReference type="ARBA" id="ARBA00030653"/>
    </source>
</evidence>
<dbReference type="PANTHER" id="PTHR12977">
    <property type="entry name" value="SUPPRESSOR OF VARIEGATION 4-20-RELATED"/>
    <property type="match status" value="1"/>
</dbReference>
<evidence type="ECO:0000256" key="5">
    <source>
        <dbReference type="ARBA" id="ARBA00015413"/>
    </source>
</evidence>
<proteinExistence type="predicted"/>
<dbReference type="GO" id="GO:0032259">
    <property type="term" value="P:methylation"/>
    <property type="evidence" value="ECO:0007669"/>
    <property type="project" value="UniProtKB-KW"/>
</dbReference>
<dbReference type="AlphaFoldDB" id="A0A420YJD5"/>
<keyword evidence="8 17" id="KW-0808">Transferase</keyword>
<comment type="catalytic activity">
    <reaction evidence="14">
        <text>L-lysyl(20)-[histone H4] + 3 S-adenosyl-L-methionine = N(6),N(6),N(6)-trimethyl-L-lysyl(20)-[histone H4] + 3 S-adenosyl-L-homocysteine + 3 H(+)</text>
        <dbReference type="Rhea" id="RHEA:64456"/>
        <dbReference type="Rhea" id="RHEA-COMP:15554"/>
        <dbReference type="Rhea" id="RHEA-COMP:15998"/>
        <dbReference type="ChEBI" id="CHEBI:15378"/>
        <dbReference type="ChEBI" id="CHEBI:29969"/>
        <dbReference type="ChEBI" id="CHEBI:57856"/>
        <dbReference type="ChEBI" id="CHEBI:59789"/>
        <dbReference type="ChEBI" id="CHEBI:61961"/>
        <dbReference type="EC" id="2.1.1.372"/>
    </reaction>
</comment>
<dbReference type="GO" id="GO:0005694">
    <property type="term" value="C:chromosome"/>
    <property type="evidence" value="ECO:0007669"/>
    <property type="project" value="UniProtKB-SubCell"/>
</dbReference>
<evidence type="ECO:0000256" key="1">
    <source>
        <dbReference type="ARBA" id="ARBA00001984"/>
    </source>
</evidence>
<evidence type="ECO:0000256" key="11">
    <source>
        <dbReference type="ARBA" id="ARBA00023242"/>
    </source>
</evidence>
<dbReference type="GO" id="GO:0140943">
    <property type="term" value="F:histone H4K20 trimethyltransferase activity"/>
    <property type="evidence" value="ECO:0007669"/>
    <property type="project" value="UniProtKB-EC"/>
</dbReference>
<feature type="compositionally biased region" description="Polar residues" evidence="15">
    <location>
        <begin position="386"/>
        <end position="400"/>
    </location>
</feature>
<dbReference type="STRING" id="177199.A0A420YJD5"/>
<evidence type="ECO:0000256" key="8">
    <source>
        <dbReference type="ARBA" id="ARBA00022679"/>
    </source>
</evidence>
<dbReference type="InterPro" id="IPR039977">
    <property type="entry name" value="Suv4-20/Set9"/>
</dbReference>
<evidence type="ECO:0000313" key="17">
    <source>
        <dbReference type="EMBL" id="RKU47876.1"/>
    </source>
</evidence>
<dbReference type="InterPro" id="IPR001214">
    <property type="entry name" value="SET_dom"/>
</dbReference>
<keyword evidence="11" id="KW-0539">Nucleus</keyword>
<feature type="region of interest" description="Disordered" evidence="15">
    <location>
        <begin position="690"/>
        <end position="717"/>
    </location>
</feature>
<dbReference type="PANTHER" id="PTHR12977:SF4">
    <property type="entry name" value="HISTONE-LYSINE N-METHYLTRANSFERASE KMT5B"/>
    <property type="match status" value="1"/>
</dbReference>
<sequence length="754" mass="84099">MPSRTSTPVPKRQQLTLAQLAAYDDICTDALVDHTYYWTTVPKNRTSYHPTRGVREDEISKLIQTHIILDKDLKTAEEKLLATDGFRKFCASLKTAKEKEDFKSHMRRYMSVYLPDCPFEINATNRYTIVSFEASITARRFIKRNEPIKYLAGTQVVITPEEEEKLAALKKDFSLVVSSRNKCTNLFMGPARLCNHDCDANARLVRRGQASIDIIACRDIEIGEEITVTYGENYFGEDNCECLCRTCELNRVNGWKSEDGVETPLAKSIEVDAEYAAKYALRRRRREDSFCPVDSRNSSVTPEIRPRVPKRYRGAKLTNEASAVGSAAPEAGSPEILGKRKRREEGMTTPPVTPAKRQQTTALRYEVVPVVPAPLSERLSSERETTGLSETTDASMTDATTPDLESPDLAIDLLKSTVPEQQIPVLKLEDTAEADILRQVPAQAGNIDEAQQSVLSSTLATMKGKAEVTNVTVTEATIHVSSTPLPPTPPSIVRGRESMSVSFLTDQSTPPRPQPAISTVTSTQVESAPSPIVDCETVTPTQPVKRGRGRPRKDGTPAQPSVRKVATSQRLNRSQQPASPKPKGPRARTPGDYTLTPLLLAEPEMAWIHCKNCATAFIQKDAYYTRANCPRCERHSKLYGYIWPKTEPAGPKDDEERILDHREVHRFLDPEEEAKIRGRKFWKEKLQATMAENQQQGPTEKKRRGRPPGGKSIQVAAREEDKVYVVEASVEVADASGLRRSGRARRVSARLVDI</sequence>
<dbReference type="PRINTS" id="PR00929">
    <property type="entry name" value="ATHOOK"/>
</dbReference>
<reference evidence="17 18" key="1">
    <citation type="submission" date="2018-08" db="EMBL/GenBank/DDBJ databases">
        <title>Draft genome of the lignicolous fungus Coniochaeta pulveracea.</title>
        <authorList>
            <person name="Borstlap C.J."/>
            <person name="De Witt R.N."/>
            <person name="Botha A."/>
            <person name="Volschenk H."/>
        </authorList>
    </citation>
    <scope>NUCLEOTIDE SEQUENCE [LARGE SCALE GENOMIC DNA]</scope>
    <source>
        <strain evidence="17 18">CAB683</strain>
    </source>
</reference>
<dbReference type="GO" id="GO:0003677">
    <property type="term" value="F:DNA binding"/>
    <property type="evidence" value="ECO:0007669"/>
    <property type="project" value="InterPro"/>
</dbReference>
<comment type="function">
    <text evidence="1">Histone methyltransferase that trimethylates 'Lys-20' of histone H4 to form H4K20me3.</text>
</comment>
<dbReference type="OrthoDB" id="6627536at2759"/>
<keyword evidence="10" id="KW-0156">Chromatin regulator</keyword>
<evidence type="ECO:0000256" key="15">
    <source>
        <dbReference type="SAM" id="MobiDB-lite"/>
    </source>
</evidence>
<evidence type="ECO:0000313" key="18">
    <source>
        <dbReference type="Proteomes" id="UP000275385"/>
    </source>
</evidence>
<dbReference type="Gene3D" id="2.170.270.10">
    <property type="entry name" value="SET domain"/>
    <property type="match status" value="1"/>
</dbReference>
<evidence type="ECO:0000256" key="4">
    <source>
        <dbReference type="ARBA" id="ARBA00014232"/>
    </source>
</evidence>
<evidence type="ECO:0000256" key="12">
    <source>
        <dbReference type="ARBA" id="ARBA00024057"/>
    </source>
</evidence>
<feature type="region of interest" description="Disordered" evidence="15">
    <location>
        <begin position="377"/>
        <end position="404"/>
    </location>
</feature>
<dbReference type="EC" id="2.1.1.372" evidence="12"/>
<gene>
    <name evidence="17" type="primary">SET9</name>
    <name evidence="17" type="ORF">DL546_008758</name>
</gene>
<dbReference type="InterPro" id="IPR046341">
    <property type="entry name" value="SET_dom_sf"/>
</dbReference>
<evidence type="ECO:0000256" key="14">
    <source>
        <dbReference type="ARBA" id="ARBA00048081"/>
    </source>
</evidence>
<dbReference type="Pfam" id="PF00856">
    <property type="entry name" value="SET"/>
    <property type="match status" value="1"/>
</dbReference>
<dbReference type="GO" id="GO:0005634">
    <property type="term" value="C:nucleus"/>
    <property type="evidence" value="ECO:0007669"/>
    <property type="project" value="UniProtKB-SubCell"/>
</dbReference>
<dbReference type="CDD" id="cd10524">
    <property type="entry name" value="SET_Suv4-20-like"/>
    <property type="match status" value="1"/>
</dbReference>
<dbReference type="Gene3D" id="1.10.10.1700">
    <property type="entry name" value="Histone-lysine N-methyltransferase"/>
    <property type="match status" value="1"/>
</dbReference>
<feature type="domain" description="SET" evidence="16">
    <location>
        <begin position="117"/>
        <end position="231"/>
    </location>
</feature>
<name>A0A420YJD5_9PEZI</name>
<keyword evidence="18" id="KW-1185">Reference proteome</keyword>
<organism evidence="17 18">
    <name type="scientific">Coniochaeta pulveracea</name>
    <dbReference type="NCBI Taxonomy" id="177199"/>
    <lineage>
        <taxon>Eukaryota</taxon>
        <taxon>Fungi</taxon>
        <taxon>Dikarya</taxon>
        <taxon>Ascomycota</taxon>
        <taxon>Pezizomycotina</taxon>
        <taxon>Sordariomycetes</taxon>
        <taxon>Sordariomycetidae</taxon>
        <taxon>Coniochaetales</taxon>
        <taxon>Coniochaetaceae</taxon>
        <taxon>Coniochaeta</taxon>
    </lineage>
</organism>
<dbReference type="SMART" id="SM00317">
    <property type="entry name" value="SET"/>
    <property type="match status" value="1"/>
</dbReference>
<evidence type="ECO:0000259" key="16">
    <source>
        <dbReference type="PROSITE" id="PS50280"/>
    </source>
</evidence>
<evidence type="ECO:0000256" key="10">
    <source>
        <dbReference type="ARBA" id="ARBA00022853"/>
    </source>
</evidence>
<evidence type="ECO:0000256" key="7">
    <source>
        <dbReference type="ARBA" id="ARBA00022603"/>
    </source>
</evidence>
<keyword evidence="9" id="KW-0949">S-adenosyl-L-methionine</keyword>
<dbReference type="PROSITE" id="PS50280">
    <property type="entry name" value="SET"/>
    <property type="match status" value="1"/>
</dbReference>
<evidence type="ECO:0000256" key="9">
    <source>
        <dbReference type="ARBA" id="ARBA00022691"/>
    </source>
</evidence>
<accession>A0A420YJD5</accession>
<dbReference type="EMBL" id="QVQW01000007">
    <property type="protein sequence ID" value="RKU47876.1"/>
    <property type="molecule type" value="Genomic_DNA"/>
</dbReference>
<dbReference type="PROSITE" id="PS51567">
    <property type="entry name" value="SAM_MT43_SUVAR420_1"/>
    <property type="match status" value="1"/>
</dbReference>
<keyword evidence="6" id="KW-0158">Chromosome</keyword>
<dbReference type="InterPro" id="IPR025783">
    <property type="entry name" value="Set9_fungi"/>
</dbReference>
<dbReference type="SUPFAM" id="SSF82199">
    <property type="entry name" value="SET domain"/>
    <property type="match status" value="1"/>
</dbReference>
<dbReference type="InterPro" id="IPR017956">
    <property type="entry name" value="AT_hook_DNA-bd_motif"/>
</dbReference>
<evidence type="ECO:0000256" key="3">
    <source>
        <dbReference type="ARBA" id="ARBA00004286"/>
    </source>
</evidence>
<feature type="region of interest" description="Disordered" evidence="15">
    <location>
        <begin position="525"/>
        <end position="592"/>
    </location>
</feature>